<dbReference type="SUPFAM" id="SSF52540">
    <property type="entry name" value="P-loop containing nucleoside triphosphate hydrolases"/>
    <property type="match status" value="1"/>
</dbReference>
<dbReference type="Pfam" id="PF00005">
    <property type="entry name" value="ABC_tran"/>
    <property type="match status" value="1"/>
</dbReference>
<keyword evidence="4" id="KW-1278">Translocase</keyword>
<sequence length="452" mass="47819">MTDAPARPLVEIEDLEVAYGTLEILEAVSLEVDRGEFVGLVGPNGAGKTTLLRALSGAITPAGGDVRIDGEDVVTLASREASRLVGVVPQNTSLSFAFDVRAVVEMGRYPHRSRFSPPAEEDRQQVDRALERTRTARFADRPIDAVSGGERQRVLIARALAQDTPLLLLDEPTASLDVNHQVETLELARELSADGRAVVAAIHDLDLAARYCDRLVVLAGGTVQADGPPGEVLTADVLESAFDANATVTRHPVTGAASVTAFPRSESGDRGTVDDQEIESTTPTRLEGRRVHVVGTGETAADVIARFERAGAEVTSGPAPAGGVVDQRAVDRGLECVRTEPFAPVSAAARKRVGELVGRADATVLADFELAPGTQLLIEALEAAPSLVALETRPLDDRNFVGEAGTDRYRRVEAGALEATEGSVLEVTARAIAVRDADVRETAFDDPSSDDD</sequence>
<dbReference type="GO" id="GO:0016887">
    <property type="term" value="F:ATP hydrolysis activity"/>
    <property type="evidence" value="ECO:0007669"/>
    <property type="project" value="InterPro"/>
</dbReference>
<dbReference type="PROSITE" id="PS50893">
    <property type="entry name" value="ABC_TRANSPORTER_2"/>
    <property type="match status" value="1"/>
</dbReference>
<dbReference type="PROSITE" id="PS00211">
    <property type="entry name" value="ABC_TRANSPORTER_1"/>
    <property type="match status" value="1"/>
</dbReference>
<keyword evidence="14" id="KW-1185">Reference proteome</keyword>
<dbReference type="KEGG" id="sawl:NGM29_15155"/>
<dbReference type="GO" id="GO:0005524">
    <property type="term" value="F:ATP binding"/>
    <property type="evidence" value="ECO:0007669"/>
    <property type="project" value="UniProtKB-KW"/>
</dbReference>
<evidence type="ECO:0000256" key="4">
    <source>
        <dbReference type="ARBA" id="ARBA00022967"/>
    </source>
</evidence>
<keyword evidence="1" id="KW-0813">Transport</keyword>
<evidence type="ECO:0000256" key="1">
    <source>
        <dbReference type="ARBA" id="ARBA00022448"/>
    </source>
</evidence>
<dbReference type="SMART" id="SM00382">
    <property type="entry name" value="AAA"/>
    <property type="match status" value="1"/>
</dbReference>
<evidence type="ECO:0000256" key="2">
    <source>
        <dbReference type="ARBA" id="ARBA00022741"/>
    </source>
</evidence>
<keyword evidence="3 13" id="KW-0067">ATP-binding</keyword>
<dbReference type="InterPro" id="IPR017871">
    <property type="entry name" value="ABC_transporter-like_CS"/>
</dbReference>
<dbReference type="EC" id="7.6.2.8" evidence="8"/>
<feature type="domain" description="ABC transporter" evidence="12">
    <location>
        <begin position="10"/>
        <end position="245"/>
    </location>
</feature>
<evidence type="ECO:0000256" key="6">
    <source>
        <dbReference type="ARBA" id="ARBA00058960"/>
    </source>
</evidence>
<dbReference type="NCBIfam" id="NF010068">
    <property type="entry name" value="PRK13548.1"/>
    <property type="match status" value="1"/>
</dbReference>
<evidence type="ECO:0000259" key="12">
    <source>
        <dbReference type="PROSITE" id="PS50893"/>
    </source>
</evidence>
<keyword evidence="2" id="KW-0547">Nucleotide-binding</keyword>
<dbReference type="InterPro" id="IPR027417">
    <property type="entry name" value="P-loop_NTPase"/>
</dbReference>
<organism evidence="13 14">
    <name type="scientific">Natronosalvus rutilus</name>
    <dbReference type="NCBI Taxonomy" id="2953753"/>
    <lineage>
        <taxon>Archaea</taxon>
        <taxon>Methanobacteriati</taxon>
        <taxon>Methanobacteriota</taxon>
        <taxon>Stenosarchaea group</taxon>
        <taxon>Halobacteria</taxon>
        <taxon>Halobacteriales</taxon>
        <taxon>Natrialbaceae</taxon>
        <taxon>Natronosalvus</taxon>
    </lineage>
</organism>
<evidence type="ECO:0000256" key="9">
    <source>
        <dbReference type="ARBA" id="ARBA00073649"/>
    </source>
</evidence>
<dbReference type="AlphaFoldDB" id="A0A9E7SVK4"/>
<dbReference type="CDD" id="cd03214">
    <property type="entry name" value="ABC_Iron-Siderophores_B12_Hemin"/>
    <property type="match status" value="1"/>
</dbReference>
<dbReference type="InterPro" id="IPR003593">
    <property type="entry name" value="AAA+_ATPase"/>
</dbReference>
<proteinExistence type="predicted"/>
<evidence type="ECO:0000256" key="3">
    <source>
        <dbReference type="ARBA" id="ARBA00022840"/>
    </source>
</evidence>
<accession>A0A9E7SVK4</accession>
<comment type="function">
    <text evidence="6">Required for corrinoid utilization. Probably part of the ABC transporter complex BtuCDF involved in cobalamin (vitamin B12) import. Probably responsible for energy coupling to the transport system.</text>
</comment>
<dbReference type="Gene3D" id="3.40.50.300">
    <property type="entry name" value="P-loop containing nucleotide triphosphate hydrolases"/>
    <property type="match status" value="1"/>
</dbReference>
<dbReference type="Proteomes" id="UP001056855">
    <property type="component" value="Chromosome"/>
</dbReference>
<evidence type="ECO:0000256" key="8">
    <source>
        <dbReference type="ARBA" id="ARBA00066387"/>
    </source>
</evidence>
<evidence type="ECO:0000313" key="13">
    <source>
        <dbReference type="EMBL" id="UTF53096.1"/>
    </source>
</evidence>
<evidence type="ECO:0000256" key="10">
    <source>
        <dbReference type="ARBA" id="ARBA00077139"/>
    </source>
</evidence>
<dbReference type="InterPro" id="IPR003439">
    <property type="entry name" value="ABC_transporter-like_ATP-bd"/>
</dbReference>
<evidence type="ECO:0000256" key="5">
    <source>
        <dbReference type="ARBA" id="ARBA00050590"/>
    </source>
</evidence>
<evidence type="ECO:0000313" key="14">
    <source>
        <dbReference type="Proteomes" id="UP001056855"/>
    </source>
</evidence>
<dbReference type="PANTHER" id="PTHR42794">
    <property type="entry name" value="HEMIN IMPORT ATP-BINDING PROTEIN HMUV"/>
    <property type="match status" value="1"/>
</dbReference>
<gene>
    <name evidence="13" type="ORF">NGM29_15155</name>
</gene>
<dbReference type="FunFam" id="3.40.50.300:FF:000134">
    <property type="entry name" value="Iron-enterobactin ABC transporter ATP-binding protein"/>
    <property type="match status" value="1"/>
</dbReference>
<name>A0A9E7SVK4_9EURY</name>
<protein>
    <recommendedName>
        <fullName evidence="9">Cobalamin import ATP-binding protein BtuD</fullName>
        <ecNumber evidence="8">7.6.2.8</ecNumber>
    </recommendedName>
    <alternativeName>
        <fullName evidence="10">Vitamin B12-transporting ATPase</fullName>
    </alternativeName>
</protein>
<comment type="subunit">
    <text evidence="7">The complex is composed of two ATP-binding proteins (BtuD), two transmembrane proteins (BtuC) and a solute-binding protein (BtuF).</text>
</comment>
<dbReference type="EMBL" id="CP100355">
    <property type="protein sequence ID" value="UTF53096.1"/>
    <property type="molecule type" value="Genomic_DNA"/>
</dbReference>
<feature type="region of interest" description="Disordered" evidence="11">
    <location>
        <begin position="262"/>
        <end position="285"/>
    </location>
</feature>
<reference evidence="13" key="1">
    <citation type="submission" date="2022-06" db="EMBL/GenBank/DDBJ databases">
        <title>Diverse halophilic archaea isolated from saline environments.</title>
        <authorList>
            <person name="Cui H.-L."/>
        </authorList>
    </citation>
    <scope>NUCLEOTIDE SEQUENCE</scope>
    <source>
        <strain evidence="13">WLHS1</strain>
    </source>
</reference>
<evidence type="ECO:0000256" key="7">
    <source>
        <dbReference type="ARBA" id="ARBA00064420"/>
    </source>
</evidence>
<evidence type="ECO:0000256" key="11">
    <source>
        <dbReference type="SAM" id="MobiDB-lite"/>
    </source>
</evidence>
<comment type="catalytic activity">
    <reaction evidence="5">
        <text>an R-cob(III)alamin(out) + ATP + H2O = an R-cob(III)alamin(in) + ADP + phosphate + H(+)</text>
        <dbReference type="Rhea" id="RHEA:17873"/>
        <dbReference type="ChEBI" id="CHEBI:15377"/>
        <dbReference type="ChEBI" id="CHEBI:15378"/>
        <dbReference type="ChEBI" id="CHEBI:30616"/>
        <dbReference type="ChEBI" id="CHEBI:43474"/>
        <dbReference type="ChEBI" id="CHEBI:140785"/>
        <dbReference type="ChEBI" id="CHEBI:456216"/>
        <dbReference type="EC" id="7.6.2.8"/>
    </reaction>
</comment>
<dbReference type="PANTHER" id="PTHR42794:SF1">
    <property type="entry name" value="HEMIN IMPORT ATP-BINDING PROTEIN HMUV"/>
    <property type="match status" value="1"/>
</dbReference>
<dbReference type="GeneID" id="73291411"/>
<dbReference type="GO" id="GO:0015420">
    <property type="term" value="F:ABC-type vitamin B12 transporter activity"/>
    <property type="evidence" value="ECO:0007669"/>
    <property type="project" value="UniProtKB-EC"/>
</dbReference>
<dbReference type="RefSeq" id="WP_254157251.1">
    <property type="nucleotide sequence ID" value="NZ_CP100355.1"/>
</dbReference>